<proteinExistence type="predicted"/>
<name>A0A6V7XJI9_MELEN</name>
<organism evidence="1 2">
    <name type="scientific">Meloidogyne enterolobii</name>
    <name type="common">Root-knot nematode worm</name>
    <name type="synonym">Meloidogyne mayaguensis</name>
    <dbReference type="NCBI Taxonomy" id="390850"/>
    <lineage>
        <taxon>Eukaryota</taxon>
        <taxon>Metazoa</taxon>
        <taxon>Ecdysozoa</taxon>
        <taxon>Nematoda</taxon>
        <taxon>Chromadorea</taxon>
        <taxon>Rhabditida</taxon>
        <taxon>Tylenchina</taxon>
        <taxon>Tylenchomorpha</taxon>
        <taxon>Tylenchoidea</taxon>
        <taxon>Meloidogynidae</taxon>
        <taxon>Meloidogyninae</taxon>
        <taxon>Meloidogyne</taxon>
    </lineage>
</organism>
<evidence type="ECO:0000313" key="1">
    <source>
        <dbReference type="EMBL" id="CAD2199443.1"/>
    </source>
</evidence>
<dbReference type="EMBL" id="CAJEWN010001697">
    <property type="protein sequence ID" value="CAD2199443.1"/>
    <property type="molecule type" value="Genomic_DNA"/>
</dbReference>
<sequence>MFRLIFLHWYFNYTVGRKEIQVVRRFRCSIFGKKRIKSLNQLECARFYVNALESFATLLFAVILCRVALSRWEL</sequence>
<dbReference type="Proteomes" id="UP000580250">
    <property type="component" value="Unassembled WGS sequence"/>
</dbReference>
<reference evidence="1 2" key="1">
    <citation type="submission" date="2020-08" db="EMBL/GenBank/DDBJ databases">
        <authorList>
            <person name="Koutsovoulos G."/>
            <person name="Danchin GJ E."/>
        </authorList>
    </citation>
    <scope>NUCLEOTIDE SEQUENCE [LARGE SCALE GENOMIC DNA]</scope>
</reference>
<gene>
    <name evidence="1" type="ORF">MENT_LOCUS52829</name>
</gene>
<comment type="caution">
    <text evidence="1">The sequence shown here is derived from an EMBL/GenBank/DDBJ whole genome shotgun (WGS) entry which is preliminary data.</text>
</comment>
<evidence type="ECO:0000313" key="2">
    <source>
        <dbReference type="Proteomes" id="UP000580250"/>
    </source>
</evidence>
<protein>
    <submittedName>
        <fullName evidence="1">Uncharacterized protein</fullName>
    </submittedName>
</protein>
<accession>A0A6V7XJI9</accession>
<dbReference type="AlphaFoldDB" id="A0A6V7XJI9"/>